<gene>
    <name evidence="1" type="ORF">IEO21_06018</name>
</gene>
<reference evidence="1" key="2">
    <citation type="journal article" name="Front. Microbiol.">
        <title>Degradative Capacity of Two Strains of Rhodonia placenta: From Phenotype to Genotype.</title>
        <authorList>
            <person name="Kolle M."/>
            <person name="Horta M.A.C."/>
            <person name="Nowrousian M."/>
            <person name="Ohm R.A."/>
            <person name="Benz J.P."/>
            <person name="Pilgard A."/>
        </authorList>
    </citation>
    <scope>NUCLEOTIDE SEQUENCE</scope>
    <source>
        <strain evidence="1">FPRL280</strain>
    </source>
</reference>
<comment type="caution">
    <text evidence="1">The sequence shown here is derived from an EMBL/GenBank/DDBJ whole genome shotgun (WGS) entry which is preliminary data.</text>
</comment>
<name>A0A8H7U1I6_9APHY</name>
<dbReference type="AlphaFoldDB" id="A0A8H7U1I6"/>
<reference evidence="1" key="1">
    <citation type="submission" date="2020-11" db="EMBL/GenBank/DDBJ databases">
        <authorList>
            <person name="Koelle M."/>
            <person name="Horta M.A.C."/>
            <person name="Nowrousian M."/>
            <person name="Ohm R.A."/>
            <person name="Benz P."/>
            <person name="Pilgard A."/>
        </authorList>
    </citation>
    <scope>NUCLEOTIDE SEQUENCE</scope>
    <source>
        <strain evidence="1">FPRL280</strain>
    </source>
</reference>
<proteinExistence type="predicted"/>
<organism evidence="1 2">
    <name type="scientific">Rhodonia placenta</name>
    <dbReference type="NCBI Taxonomy" id="104341"/>
    <lineage>
        <taxon>Eukaryota</taxon>
        <taxon>Fungi</taxon>
        <taxon>Dikarya</taxon>
        <taxon>Basidiomycota</taxon>
        <taxon>Agaricomycotina</taxon>
        <taxon>Agaricomycetes</taxon>
        <taxon>Polyporales</taxon>
        <taxon>Adustoporiaceae</taxon>
        <taxon>Rhodonia</taxon>
    </lineage>
</organism>
<dbReference type="EMBL" id="JADOXO010000124">
    <property type="protein sequence ID" value="KAF9812710.1"/>
    <property type="molecule type" value="Genomic_DNA"/>
</dbReference>
<dbReference type="Proteomes" id="UP000639403">
    <property type="component" value="Unassembled WGS sequence"/>
</dbReference>
<evidence type="ECO:0000313" key="1">
    <source>
        <dbReference type="EMBL" id="KAF9812710.1"/>
    </source>
</evidence>
<sequence>MALSQLPNGVYLRSTINAKPETDPQVLAAFSPDIIPMGLTRPDHDALIAAYDEFIAHDIDSTESKTRIYLRGKAVVKDTSGTVETEVTLKAVPNELILWPQAWVNAPVVGHSTLSASKDGEVVATHTPIVYNPTEKLGRHDAFIAQAETVSAAGTPKDLVKQVQNWRDLVKHVGQDPTVTTYNAVFADPRSTEISLTTRFRMFENQANVVRMAFSIEAVGTPSDDIDVSLSCFGVTPDSKHFSFGQSRTTIRPSKLIYINAAVPKNFDGNITLSVFNDKQHTFGDYSSISVGAYAVGVVNGQETYTLLGAEHMVFHSDIRVKKVLKKFARVREAQATNGATDASTYPFYFRESVTDNGQFPRTTAGHSPDIQPLGTLPDANVQTDLGPGNYTVDVSDKRSVGTVVGNVSNYIYLRGTTNAPTSGSVRLFAVPCSLLLYPSQYSQDAYIILDHDTGGDPQTAIRTYNTQSEESPNPILFSEPFNFSDPPPPPPSSDHYCLVAECKPDGVDSDGEPYVWPHEEAGDFATGSEYAAWIYNQPYVCQRNISYARNPNAPSQVFYTTFTIPPGFSSAENWQFELRAINCPPGSYVEMDSSDADIAVANLAIAGPDQVAGCQFTGKAPGFTCQVVIRWYANGTTIQNGQRIEGNLYLTELYTGAMSYELFKRHKIGKRCESTIVRTVRADYPNVDIPGKNVASQKPQPPKIGGAHTRRQLGERYVSPGTIYVNYLVGSDGIGYNLG</sequence>
<evidence type="ECO:0000313" key="2">
    <source>
        <dbReference type="Proteomes" id="UP000639403"/>
    </source>
</evidence>
<protein>
    <submittedName>
        <fullName evidence="1">Uncharacterized protein</fullName>
    </submittedName>
</protein>
<accession>A0A8H7U1I6</accession>